<dbReference type="PRINTS" id="PR00733">
    <property type="entry name" value="GLHYDRLASE6"/>
</dbReference>
<name>A0A1W6LB90_9BURK</name>
<dbReference type="EC" id="3.2.1.-" evidence="1"/>
<keyword evidence="1" id="KW-0732">Signal</keyword>
<proteinExistence type="inferred from homology"/>
<protein>
    <recommendedName>
        <fullName evidence="1">Glucanase</fullName>
        <ecNumber evidence="1">3.2.1.-</ecNumber>
    </recommendedName>
</protein>
<dbReference type="GO" id="GO:0004553">
    <property type="term" value="F:hydrolase activity, hydrolyzing O-glycosyl compounds"/>
    <property type="evidence" value="ECO:0007669"/>
    <property type="project" value="InterPro"/>
</dbReference>
<feature type="compositionally biased region" description="Pro residues" evidence="2">
    <location>
        <begin position="87"/>
        <end position="111"/>
    </location>
</feature>
<dbReference type="STRING" id="946333.A4W93_17315"/>
<dbReference type="InterPro" id="IPR036434">
    <property type="entry name" value="Beta_cellobiohydrolase_sf"/>
</dbReference>
<dbReference type="PROSITE" id="PS51257">
    <property type="entry name" value="PROKAR_LIPOPROTEIN"/>
    <property type="match status" value="1"/>
</dbReference>
<dbReference type="GO" id="GO:0030245">
    <property type="term" value="P:cellulose catabolic process"/>
    <property type="evidence" value="ECO:0007669"/>
    <property type="project" value="UniProtKB-KW"/>
</dbReference>
<keyword evidence="1" id="KW-0378">Hydrolase</keyword>
<evidence type="ECO:0000256" key="2">
    <source>
        <dbReference type="SAM" id="MobiDB-lite"/>
    </source>
</evidence>
<sequence length="542" mass="56334">MTHLTPRAGARAPASLALLFSLVLTACGGGGDNAVQSNSPAPAPVASSPTAPTPEPGPSASSPSPAAPSPSAGSPSPAPSPSAGTPSPSPTPTPSPSPSPVETPAPPPPPASGAALVTTGNPFADAALYTDPDYGKKVAQSLTRVTAGSADATLVKAAAAFPTAVWLDRLAAIDGAKASGGAMGLADHLDAAVAQQKAASGTGALMPLAITIVVYDLPDRDCAAYASNGELSSANNGLATYKTQYIDRIAEIVARPAYAGLRIVAVVEPDSYPNMITNLSVPACANVNQKQVYVQGIQYALAKLSATKNVYLYLDIAHSGWLGWDDNRQKAVQGFKALVQGATPSGRLDIIRGFASNTANYTPLDEPFFNGDDPIVDPSKTTGFYEWNRGVDELTFIDKLRTEFTAAGFPSTLSFIVDTSRNGWGGPARPTGAAPDVDDMRIDRRAHRGNWCNVKDTGIGERPRANPDASRSYLDAYVFIKPPGDSDGTSDSTANTPNAEGKRFDMKCGSTIVDSLPNAPHAGQWFHDQFLMLLRNAHPVLK</sequence>
<organism evidence="3 4">
    <name type="scientific">Piscinibacter gummiphilus</name>
    <dbReference type="NCBI Taxonomy" id="946333"/>
    <lineage>
        <taxon>Bacteria</taxon>
        <taxon>Pseudomonadati</taxon>
        <taxon>Pseudomonadota</taxon>
        <taxon>Betaproteobacteria</taxon>
        <taxon>Burkholderiales</taxon>
        <taxon>Sphaerotilaceae</taxon>
        <taxon>Piscinibacter</taxon>
    </lineage>
</organism>
<dbReference type="PROSITE" id="PS00655">
    <property type="entry name" value="GLYCOSYL_HYDROL_F6_1"/>
    <property type="match status" value="1"/>
</dbReference>
<comment type="similarity">
    <text evidence="1">Belongs to the glycosyl hydrolase family 6.</text>
</comment>
<dbReference type="Proteomes" id="UP000193427">
    <property type="component" value="Chromosome"/>
</dbReference>
<dbReference type="Pfam" id="PF01341">
    <property type="entry name" value="Glyco_hydro_6"/>
    <property type="match status" value="1"/>
</dbReference>
<dbReference type="Gene3D" id="3.20.20.40">
    <property type="entry name" value="1, 4-beta cellobiohydrolase"/>
    <property type="match status" value="1"/>
</dbReference>
<evidence type="ECO:0000313" key="3">
    <source>
        <dbReference type="EMBL" id="ARN21512.1"/>
    </source>
</evidence>
<feature type="chain" id="PRO_5041746075" description="Glucanase" evidence="1">
    <location>
        <begin position="27"/>
        <end position="542"/>
    </location>
</feature>
<dbReference type="PANTHER" id="PTHR34876:SF4">
    <property type="entry name" value="1,4-BETA-D-GLUCAN CELLOBIOHYDROLASE C-RELATED"/>
    <property type="match status" value="1"/>
</dbReference>
<feature type="compositionally biased region" description="Polar residues" evidence="2">
    <location>
        <begin position="487"/>
        <end position="498"/>
    </location>
</feature>
<keyword evidence="4" id="KW-1185">Reference proteome</keyword>
<dbReference type="EMBL" id="CP015118">
    <property type="protein sequence ID" value="ARN21512.1"/>
    <property type="molecule type" value="Genomic_DNA"/>
</dbReference>
<feature type="region of interest" description="Disordered" evidence="2">
    <location>
        <begin position="26"/>
        <end position="118"/>
    </location>
</feature>
<dbReference type="PIRSF" id="PIRSF001100">
    <property type="entry name" value="Beta_cellobiohydrolase"/>
    <property type="match status" value="1"/>
</dbReference>
<feature type="region of interest" description="Disordered" evidence="2">
    <location>
        <begin position="482"/>
        <end position="504"/>
    </location>
</feature>
<keyword evidence="1" id="KW-0624">Polysaccharide degradation</keyword>
<keyword evidence="1" id="KW-0136">Cellulose degradation</keyword>
<evidence type="ECO:0000256" key="1">
    <source>
        <dbReference type="RuleBase" id="RU361186"/>
    </source>
</evidence>
<dbReference type="KEGG" id="rgu:A4W93_17315"/>
<dbReference type="RefSeq" id="WP_085751804.1">
    <property type="nucleotide sequence ID" value="NZ_BSPR01000013.1"/>
</dbReference>
<dbReference type="PANTHER" id="PTHR34876">
    <property type="match status" value="1"/>
</dbReference>
<dbReference type="OrthoDB" id="9775889at2"/>
<accession>A0A1W6LB90</accession>
<dbReference type="SUPFAM" id="SSF51989">
    <property type="entry name" value="Glycosyl hydrolases family 6, cellulases"/>
    <property type="match status" value="1"/>
</dbReference>
<reference evidence="3 4" key="1">
    <citation type="submission" date="2016-04" db="EMBL/GenBank/DDBJ databases">
        <title>Complete genome sequence of natural rubber-degrading, novel Gram-negative bacterium, Rhizobacter gummiphilus strain NS21.</title>
        <authorList>
            <person name="Tabata M."/>
            <person name="Kasai D."/>
            <person name="Fukuda M."/>
        </authorList>
    </citation>
    <scope>NUCLEOTIDE SEQUENCE [LARGE SCALE GENOMIC DNA]</scope>
    <source>
        <strain evidence="3 4">NS21</strain>
    </source>
</reference>
<feature type="compositionally biased region" description="Low complexity" evidence="2">
    <location>
        <begin position="58"/>
        <end position="86"/>
    </location>
</feature>
<evidence type="ECO:0000313" key="4">
    <source>
        <dbReference type="Proteomes" id="UP000193427"/>
    </source>
</evidence>
<gene>
    <name evidence="3" type="ORF">A4W93_17315</name>
</gene>
<feature type="signal peptide" evidence="1">
    <location>
        <begin position="1"/>
        <end position="26"/>
    </location>
</feature>
<keyword evidence="1" id="KW-0326">Glycosidase</keyword>
<dbReference type="AlphaFoldDB" id="A0A1W6LB90"/>
<dbReference type="InterPro" id="IPR001524">
    <property type="entry name" value="Glyco_hydro_6_CS"/>
</dbReference>
<keyword evidence="1" id="KW-0119">Carbohydrate metabolism</keyword>
<dbReference type="InterPro" id="IPR016288">
    <property type="entry name" value="Beta_cellobiohydrolase"/>
</dbReference>